<dbReference type="Pfam" id="PF00486">
    <property type="entry name" value="Trans_reg_C"/>
    <property type="match status" value="1"/>
</dbReference>
<feature type="transmembrane region" description="Helical" evidence="5">
    <location>
        <begin position="199"/>
        <end position="219"/>
    </location>
</feature>
<gene>
    <name evidence="7" type="ORF">ACFQZQ_00380</name>
</gene>
<keyword evidence="1 3" id="KW-0238">DNA-binding</keyword>
<reference evidence="8" key="1">
    <citation type="journal article" date="2019" name="Int. J. Syst. Evol. Microbiol.">
        <title>The Global Catalogue of Microorganisms (GCM) 10K type strain sequencing project: providing services to taxonomists for standard genome sequencing and annotation.</title>
        <authorList>
            <consortium name="The Broad Institute Genomics Platform"/>
            <consortium name="The Broad Institute Genome Sequencing Center for Infectious Disease"/>
            <person name="Wu L."/>
            <person name="Ma J."/>
        </authorList>
    </citation>
    <scope>NUCLEOTIDE SEQUENCE [LARGE SCALE GENOMIC DNA]</scope>
    <source>
        <strain evidence="8">CCUG 55491</strain>
    </source>
</reference>
<dbReference type="PANTHER" id="PTHR44366:SF1">
    <property type="entry name" value="UDP-N-ACETYLGLUCOSAMINE--PEPTIDE N-ACETYLGLUCOSAMINYLTRANSFERASE 110 KDA SUBUNIT"/>
    <property type="match status" value="1"/>
</dbReference>
<dbReference type="InterPro" id="IPR011990">
    <property type="entry name" value="TPR-like_helical_dom_sf"/>
</dbReference>
<dbReference type="Gene3D" id="3.40.50.10070">
    <property type="entry name" value="TolB, N-terminal domain"/>
    <property type="match status" value="1"/>
</dbReference>
<dbReference type="SUPFAM" id="SSF46894">
    <property type="entry name" value="C-terminal effector domain of the bipartite response regulators"/>
    <property type="match status" value="1"/>
</dbReference>
<evidence type="ECO:0000256" key="2">
    <source>
        <dbReference type="PROSITE-ProRule" id="PRU00339"/>
    </source>
</evidence>
<dbReference type="Gene3D" id="1.25.40.10">
    <property type="entry name" value="Tetratricopeptide repeat domain"/>
    <property type="match status" value="3"/>
</dbReference>
<keyword evidence="5" id="KW-0472">Membrane</keyword>
<dbReference type="InterPro" id="IPR036388">
    <property type="entry name" value="WH-like_DNA-bd_sf"/>
</dbReference>
<keyword evidence="5" id="KW-1133">Transmembrane helix</keyword>
<dbReference type="CDD" id="cd00383">
    <property type="entry name" value="trans_reg_C"/>
    <property type="match status" value="1"/>
</dbReference>
<feature type="repeat" description="TPR" evidence="2">
    <location>
        <begin position="485"/>
        <end position="518"/>
    </location>
</feature>
<dbReference type="SUPFAM" id="SSF48452">
    <property type="entry name" value="TPR-like"/>
    <property type="match status" value="2"/>
</dbReference>
<feature type="domain" description="OmpR/PhoB-type" evidence="6">
    <location>
        <begin position="13"/>
        <end position="111"/>
    </location>
</feature>
<protein>
    <submittedName>
        <fullName evidence="7">Tetratricopeptide repeat protein</fullName>
    </submittedName>
</protein>
<feature type="compositionally biased region" description="Low complexity" evidence="4">
    <location>
        <begin position="169"/>
        <end position="186"/>
    </location>
</feature>
<feature type="repeat" description="TPR" evidence="2">
    <location>
        <begin position="586"/>
        <end position="619"/>
    </location>
</feature>
<comment type="caution">
    <text evidence="7">The sequence shown here is derived from an EMBL/GenBank/DDBJ whole genome shotgun (WGS) entry which is preliminary data.</text>
</comment>
<dbReference type="InterPro" id="IPR001867">
    <property type="entry name" value="OmpR/PhoB-type_DNA-bd"/>
</dbReference>
<dbReference type="SMART" id="SM00028">
    <property type="entry name" value="TPR"/>
    <property type="match status" value="7"/>
</dbReference>
<dbReference type="InterPro" id="IPR016032">
    <property type="entry name" value="Sig_transdc_resp-reg_C-effctor"/>
</dbReference>
<feature type="DNA-binding region" description="OmpR/PhoB-type" evidence="3">
    <location>
        <begin position="13"/>
        <end position="111"/>
    </location>
</feature>
<keyword evidence="2" id="KW-0802">TPR repeat</keyword>
<feature type="region of interest" description="Disordered" evidence="4">
    <location>
        <begin position="133"/>
        <end position="190"/>
    </location>
</feature>
<dbReference type="EMBL" id="JBHTIH010000002">
    <property type="protein sequence ID" value="MFD0737748.1"/>
    <property type="molecule type" value="Genomic_DNA"/>
</dbReference>
<keyword evidence="8" id="KW-1185">Reference proteome</keyword>
<sequence length="751" mass="80609">MTGSTDAAGPAAASRYRFGDVVVDAAAHTLLRAGDPQTVEPKAFAVLLVLLQRAGDLVGRDDLLDAVWGHRHVTPGVLTRAIAQLRHALDDDFQHPRYIQTQHALGYRFIGVLETEPEATPVSAPAPVPAPVPIGNGDLESIGATPGGPVPGPGAAADEAAPRDTSSDSAATEGLATAASAAVAAPRPERRRVQRRRTWRWLSVALVLAAIAVAGWWWLERMRAPVRAQAPSIAVLPFTTLSADKADRYFAEGLAVELHSALAGVHGLKVAAWMPPSILDSASDAKFLGKRLGVATVLDASVRREGSRVRISARLADTGSGFTLWSRTYDRDVSDVFATQSEIAQEVVHSLVGVLPDAGEGLRKRLAPTRNVAAFDAYLRGLQQLSRGRDAKQDAIGYFNQALSHDKGFARAQAGICRVEIWRFEADKNPDAFDNARLACLRAGKMDPTIGEVSLALGDLNRVQGNLDKALEYYGKVEHDPAVRSSALVGLAKVHIAQGRQDLALKQFQRALEFSPGNANVRAEMGYQQYLGGHVDQAIESYRQAVELRPDHADYWSTYGGLLLTAGRNAEAANALQRSLAIEPDEEVLSNLGTLKYQAGDYAAAARLYRQAVQLNPGSFELWGNLGDALLADPETGDEARVVYLEAANRAQRYVQVKADDALALAALGWYRANLGDSATALELVKRSESLPTELAEVAYYNATTFAVLGNQVEARRRLDAARAAGVPEIRITTNAVFVRAGLVSRTAGAQ</sequence>
<dbReference type="SMART" id="SM00862">
    <property type="entry name" value="Trans_reg_C"/>
    <property type="match status" value="1"/>
</dbReference>
<evidence type="ECO:0000313" key="7">
    <source>
        <dbReference type="EMBL" id="MFD0737748.1"/>
    </source>
</evidence>
<dbReference type="Gene3D" id="1.10.10.10">
    <property type="entry name" value="Winged helix-like DNA-binding domain superfamily/Winged helix DNA-binding domain"/>
    <property type="match status" value="1"/>
</dbReference>
<dbReference type="PROSITE" id="PS50005">
    <property type="entry name" value="TPR"/>
    <property type="match status" value="3"/>
</dbReference>
<keyword evidence="5" id="KW-0812">Transmembrane</keyword>
<name>A0ABW2YHQ7_9GAMM</name>
<dbReference type="PROSITE" id="PS51755">
    <property type="entry name" value="OMPR_PHOB"/>
    <property type="match status" value="1"/>
</dbReference>
<dbReference type="PANTHER" id="PTHR44366">
    <property type="entry name" value="UDP-N-ACETYLGLUCOSAMINE--PEPTIDE N-ACETYLGLUCOSAMINYLTRANSFERASE 110 KDA SUBUNIT"/>
    <property type="match status" value="1"/>
</dbReference>
<evidence type="ECO:0000256" key="5">
    <source>
        <dbReference type="SAM" id="Phobius"/>
    </source>
</evidence>
<evidence type="ECO:0000259" key="6">
    <source>
        <dbReference type="PROSITE" id="PS51755"/>
    </source>
</evidence>
<proteinExistence type="predicted"/>
<accession>A0ABW2YHQ7</accession>
<evidence type="ECO:0000256" key="4">
    <source>
        <dbReference type="SAM" id="MobiDB-lite"/>
    </source>
</evidence>
<dbReference type="Proteomes" id="UP001597090">
    <property type="component" value="Unassembled WGS sequence"/>
</dbReference>
<dbReference type="PROSITE" id="PS50293">
    <property type="entry name" value="TPR_REGION"/>
    <property type="match status" value="1"/>
</dbReference>
<evidence type="ECO:0000256" key="3">
    <source>
        <dbReference type="PROSITE-ProRule" id="PRU01091"/>
    </source>
</evidence>
<dbReference type="InterPro" id="IPR019734">
    <property type="entry name" value="TPR_rpt"/>
</dbReference>
<evidence type="ECO:0000313" key="8">
    <source>
        <dbReference type="Proteomes" id="UP001597090"/>
    </source>
</evidence>
<dbReference type="Pfam" id="PF13432">
    <property type="entry name" value="TPR_16"/>
    <property type="match status" value="3"/>
</dbReference>
<dbReference type="RefSeq" id="WP_386810712.1">
    <property type="nucleotide sequence ID" value="NZ_JBHTIH010000002.1"/>
</dbReference>
<organism evidence="7 8">
    <name type="scientific">Lysobacter koreensis</name>
    <dbReference type="NCBI Taxonomy" id="266122"/>
    <lineage>
        <taxon>Bacteria</taxon>
        <taxon>Pseudomonadati</taxon>
        <taxon>Pseudomonadota</taxon>
        <taxon>Gammaproteobacteria</taxon>
        <taxon>Lysobacterales</taxon>
        <taxon>Lysobacteraceae</taxon>
        <taxon>Lysobacter</taxon>
    </lineage>
</organism>
<feature type="repeat" description="TPR" evidence="2">
    <location>
        <begin position="519"/>
        <end position="552"/>
    </location>
</feature>
<dbReference type="InterPro" id="IPR037919">
    <property type="entry name" value="OGT"/>
</dbReference>
<evidence type="ECO:0000256" key="1">
    <source>
        <dbReference type="ARBA" id="ARBA00023125"/>
    </source>
</evidence>